<organism evidence="1 2">
    <name type="scientific">Phlebia brevispora</name>
    <dbReference type="NCBI Taxonomy" id="194682"/>
    <lineage>
        <taxon>Eukaryota</taxon>
        <taxon>Fungi</taxon>
        <taxon>Dikarya</taxon>
        <taxon>Basidiomycota</taxon>
        <taxon>Agaricomycotina</taxon>
        <taxon>Agaricomycetes</taxon>
        <taxon>Polyporales</taxon>
        <taxon>Meruliaceae</taxon>
        <taxon>Phlebia</taxon>
    </lineage>
</organism>
<dbReference type="Proteomes" id="UP001148662">
    <property type="component" value="Unassembled WGS sequence"/>
</dbReference>
<name>A0ACC1T4L9_9APHY</name>
<comment type="caution">
    <text evidence="1">The sequence shown here is derived from an EMBL/GenBank/DDBJ whole genome shotgun (WGS) entry which is preliminary data.</text>
</comment>
<gene>
    <name evidence="1" type="ORF">NM688_g4074</name>
</gene>
<evidence type="ECO:0000313" key="1">
    <source>
        <dbReference type="EMBL" id="KAJ3552595.1"/>
    </source>
</evidence>
<proteinExistence type="predicted"/>
<sequence length="702" mass="76009">MQLLPFALGLFAVPIALAQQVWEIHPGAYSDSKCVDVQGGIVANGTPVQIYDCNSSPAQQWVIQSGNTAVQLAGTDFCLDAGSSPADGVQMKIWQCYADLPAQEWYYTSDNRIALFNQGLCLDLTNGNLTDGNILQTWDCTANDINQIWFTTAGITPPPPPPEPPTPAQIHPNGNTAKCLDVAGGVFADGTAVQIYDCNGTPAQNWDFVRGSTAVQLSGTNFCIDAGSSPANGVGMKIWDCYSGLAAQSWYYTDSDQLALEGQGLCLDLTNGDVTDGNQVQTWECTFADTNQIWTSPAKRFSASKTCYVRDTVERLQLTEFESTIATEKELGMFSGAVYVLVLILCLDRDSISPGSANDTDDDCGPLLPVDEHLGRQRMWASGAQREYKLLFALGLFVAPIALAQQVWEIHPGAYSDSKCIDVQGDVVADGTPVQIYDCNGTPAQQWVIQSGNTAVQLAGTNFCLDAGSSPGNGVGMKIWQCYPDLPAQEWYYTDDNRIALFNQGLCLDLTNGDLTDGTVLQTWQCTANDINQIWTTSPGVTPPPPPEPPTVLQIHPGLNTDKCVDVRAADFADGTAVQIYDCNGTPAQNWNFVRGTTSIQVNGTNFCLDAGSSPANGTGMKIWECYSGLAAQTWQYMPDYNEFVLQGQGLSLFAYFASVFALKHSNLKGLCLDLTNGNLTDGNQLQIWECTYEDPNQVWTT</sequence>
<protein>
    <submittedName>
        <fullName evidence="1">Uncharacterized protein</fullName>
    </submittedName>
</protein>
<accession>A0ACC1T4L9</accession>
<dbReference type="EMBL" id="JANHOG010000642">
    <property type="protein sequence ID" value="KAJ3552595.1"/>
    <property type="molecule type" value="Genomic_DNA"/>
</dbReference>
<keyword evidence="2" id="KW-1185">Reference proteome</keyword>
<reference evidence="1" key="1">
    <citation type="submission" date="2022-07" db="EMBL/GenBank/DDBJ databases">
        <title>Genome Sequence of Phlebia brevispora.</title>
        <authorList>
            <person name="Buettner E."/>
        </authorList>
    </citation>
    <scope>NUCLEOTIDE SEQUENCE</scope>
    <source>
        <strain evidence="1">MPL23</strain>
    </source>
</reference>
<evidence type="ECO:0000313" key="2">
    <source>
        <dbReference type="Proteomes" id="UP001148662"/>
    </source>
</evidence>